<dbReference type="Proteomes" id="UP000271162">
    <property type="component" value="Unassembled WGS sequence"/>
</dbReference>
<dbReference type="EMBL" id="UYSL01004481">
    <property type="protein sequence ID" value="VDL66772.1"/>
    <property type="molecule type" value="Genomic_DNA"/>
</dbReference>
<evidence type="ECO:0000313" key="2">
    <source>
        <dbReference type="Proteomes" id="UP000271162"/>
    </source>
</evidence>
<sequence>MPCSLFVPTVKGSRQCAVCHCSLDDHRITAIYVEPSAIFSTPNTPSTARRENRKIIIGKFATCNAFLTVEQRMCHIR</sequence>
<reference evidence="1 2" key="2">
    <citation type="submission" date="2018-11" db="EMBL/GenBank/DDBJ databases">
        <authorList>
            <consortium name="Pathogen Informatics"/>
        </authorList>
    </citation>
    <scope>NUCLEOTIDE SEQUENCE [LARGE SCALE GENOMIC DNA]</scope>
</reference>
<name>A0A0N4XKY0_NIPBR</name>
<evidence type="ECO:0000313" key="3">
    <source>
        <dbReference type="WBParaSite" id="NBR_0000318201-mRNA-1"/>
    </source>
</evidence>
<protein>
    <submittedName>
        <fullName evidence="3">Secreted protein</fullName>
    </submittedName>
</protein>
<reference evidence="3" key="1">
    <citation type="submission" date="2017-02" db="UniProtKB">
        <authorList>
            <consortium name="WormBaseParasite"/>
        </authorList>
    </citation>
    <scope>IDENTIFICATION</scope>
</reference>
<evidence type="ECO:0000313" key="1">
    <source>
        <dbReference type="EMBL" id="VDL66772.1"/>
    </source>
</evidence>
<dbReference type="WBParaSite" id="NBR_0000318201-mRNA-1">
    <property type="protein sequence ID" value="NBR_0000318201-mRNA-1"/>
    <property type="gene ID" value="NBR_0000318201"/>
</dbReference>
<accession>A0A0N4XKY0</accession>
<gene>
    <name evidence="1" type="ORF">NBR_LOCUS3183</name>
</gene>
<keyword evidence="2" id="KW-1185">Reference proteome</keyword>
<proteinExistence type="predicted"/>
<organism evidence="3">
    <name type="scientific">Nippostrongylus brasiliensis</name>
    <name type="common">Rat hookworm</name>
    <dbReference type="NCBI Taxonomy" id="27835"/>
    <lineage>
        <taxon>Eukaryota</taxon>
        <taxon>Metazoa</taxon>
        <taxon>Ecdysozoa</taxon>
        <taxon>Nematoda</taxon>
        <taxon>Chromadorea</taxon>
        <taxon>Rhabditida</taxon>
        <taxon>Rhabditina</taxon>
        <taxon>Rhabditomorpha</taxon>
        <taxon>Strongyloidea</taxon>
        <taxon>Heligmosomidae</taxon>
        <taxon>Nippostrongylus</taxon>
    </lineage>
</organism>
<dbReference type="AlphaFoldDB" id="A0A0N4XKY0"/>